<proteinExistence type="predicted"/>
<dbReference type="Gene3D" id="3.90.79.10">
    <property type="entry name" value="Nucleoside Triphosphate Pyrophosphohydrolase"/>
    <property type="match status" value="1"/>
</dbReference>
<dbReference type="InterPro" id="IPR015797">
    <property type="entry name" value="NUDIX_hydrolase-like_dom_sf"/>
</dbReference>
<protein>
    <recommendedName>
        <fullName evidence="3">Nudix hydrolase domain-containing protein</fullName>
    </recommendedName>
</protein>
<evidence type="ECO:0000313" key="5">
    <source>
        <dbReference type="Proteomes" id="UP000007947"/>
    </source>
</evidence>
<dbReference type="HOGENOM" id="CLU_1254747_0_0_11"/>
<dbReference type="eggNOG" id="COG1051">
    <property type="taxonomic scope" value="Bacteria"/>
</dbReference>
<comment type="cofactor">
    <cofactor evidence="1">
        <name>Mg(2+)</name>
        <dbReference type="ChEBI" id="CHEBI:18420"/>
    </cofactor>
</comment>
<name>F5XTM1_MICPN</name>
<keyword evidence="5" id="KW-1185">Reference proteome</keyword>
<keyword evidence="2" id="KW-0378">Hydrolase</keyword>
<reference evidence="4 5" key="1">
    <citation type="submission" date="2011-05" db="EMBL/GenBank/DDBJ databases">
        <title>Whole genome sequence of Microlunatus phosphovorus NM-1.</title>
        <authorList>
            <person name="Hosoyama A."/>
            <person name="Sasaki K."/>
            <person name="Harada T."/>
            <person name="Igarashi R."/>
            <person name="Kawakoshi A."/>
            <person name="Sasagawa M."/>
            <person name="Fukada J."/>
            <person name="Nakamura S."/>
            <person name="Katano Y."/>
            <person name="Hanada S."/>
            <person name="Kamagata Y."/>
            <person name="Nakamura N."/>
            <person name="Yamazaki S."/>
            <person name="Fujita N."/>
        </authorList>
    </citation>
    <scope>NUCLEOTIDE SEQUENCE [LARGE SCALE GENOMIC DNA]</scope>
    <source>
        <strain evidence="5">ATCC 700054 / DSM 10555 / JCM 9379 / NBRC 101784 / NCIMB 13414 / VKM Ac-1990 / NM-1</strain>
    </source>
</reference>
<evidence type="ECO:0000313" key="4">
    <source>
        <dbReference type="EMBL" id="BAK37470.1"/>
    </source>
</evidence>
<evidence type="ECO:0000259" key="3">
    <source>
        <dbReference type="PROSITE" id="PS51462"/>
    </source>
</evidence>
<dbReference type="InterPro" id="IPR000086">
    <property type="entry name" value="NUDIX_hydrolase_dom"/>
</dbReference>
<dbReference type="SUPFAM" id="SSF55811">
    <property type="entry name" value="Nudix"/>
    <property type="match status" value="1"/>
</dbReference>
<dbReference type="PROSITE" id="PS51462">
    <property type="entry name" value="NUDIX"/>
    <property type="match status" value="1"/>
</dbReference>
<dbReference type="CDD" id="cd02883">
    <property type="entry name" value="NUDIX_Hydrolase"/>
    <property type="match status" value="1"/>
</dbReference>
<dbReference type="PANTHER" id="PTHR43046:SF2">
    <property type="entry name" value="8-OXO-DGTP DIPHOSPHATASE-RELATED"/>
    <property type="match status" value="1"/>
</dbReference>
<dbReference type="KEGG" id="mph:MLP_44560"/>
<dbReference type="STRING" id="1032480.MLP_44560"/>
<dbReference type="AlphaFoldDB" id="F5XTM1"/>
<sequence length="220" mass="24062">MDLSGAELYRAPLPHGADPAPLSYDLGFIAEQPLDARRGPDGELTLWFLARPVSGERRPPERPPGRDPSLMVVAPEQTTTRQRVAAYAVVLSDRGLLATQYSDRTAVEGRWGMPGGGIDVGEEPADTVVREVHEETAQTVELGDLVAVQTSHWVGRNPEGQVEDFHAVRLIYRGTCPEPGDPVVLDVGGTTADARWIPLAERRSITWTANWRDALDQLLP</sequence>
<accession>F5XTM1</accession>
<dbReference type="PANTHER" id="PTHR43046">
    <property type="entry name" value="GDP-MANNOSE MANNOSYL HYDROLASE"/>
    <property type="match status" value="1"/>
</dbReference>
<evidence type="ECO:0000256" key="2">
    <source>
        <dbReference type="ARBA" id="ARBA00022801"/>
    </source>
</evidence>
<organism evidence="4 5">
    <name type="scientific">Microlunatus phosphovorus (strain ATCC 700054 / DSM 10555 / JCM 9379 / NBRC 101784 / NCIMB 13414 / VKM Ac-1990 / NM-1)</name>
    <dbReference type="NCBI Taxonomy" id="1032480"/>
    <lineage>
        <taxon>Bacteria</taxon>
        <taxon>Bacillati</taxon>
        <taxon>Actinomycetota</taxon>
        <taxon>Actinomycetes</taxon>
        <taxon>Propionibacteriales</taxon>
        <taxon>Propionibacteriaceae</taxon>
        <taxon>Microlunatus</taxon>
    </lineage>
</organism>
<dbReference type="GO" id="GO:0016787">
    <property type="term" value="F:hydrolase activity"/>
    <property type="evidence" value="ECO:0007669"/>
    <property type="project" value="UniProtKB-KW"/>
</dbReference>
<dbReference type="Proteomes" id="UP000007947">
    <property type="component" value="Chromosome"/>
</dbReference>
<feature type="domain" description="Nudix hydrolase" evidence="3">
    <location>
        <begin position="81"/>
        <end position="219"/>
    </location>
</feature>
<dbReference type="Pfam" id="PF00293">
    <property type="entry name" value="NUDIX"/>
    <property type="match status" value="1"/>
</dbReference>
<dbReference type="EMBL" id="AP012204">
    <property type="protein sequence ID" value="BAK37470.1"/>
    <property type="molecule type" value="Genomic_DNA"/>
</dbReference>
<gene>
    <name evidence="4" type="ordered locus">MLP_44560</name>
</gene>
<evidence type="ECO:0000256" key="1">
    <source>
        <dbReference type="ARBA" id="ARBA00001946"/>
    </source>
</evidence>